<dbReference type="PANTHER" id="PTHR37519">
    <property type="match status" value="1"/>
</dbReference>
<organism evidence="1 2">
    <name type="scientific">Martelella alba</name>
    <dbReference type="NCBI Taxonomy" id="2590451"/>
    <lineage>
        <taxon>Bacteria</taxon>
        <taxon>Pseudomonadati</taxon>
        <taxon>Pseudomonadota</taxon>
        <taxon>Alphaproteobacteria</taxon>
        <taxon>Hyphomicrobiales</taxon>
        <taxon>Aurantimonadaceae</taxon>
        <taxon>Martelella</taxon>
    </lineage>
</organism>
<dbReference type="Proteomes" id="UP000305202">
    <property type="component" value="Unassembled WGS sequence"/>
</dbReference>
<keyword evidence="2" id="KW-1185">Reference proteome</keyword>
<dbReference type="InterPro" id="IPR029068">
    <property type="entry name" value="Glyas_Bleomycin-R_OHBP_Dase"/>
</dbReference>
<accession>A0ABY2SQB0</accession>
<dbReference type="Pfam" id="PF06185">
    <property type="entry name" value="YecM"/>
    <property type="match status" value="1"/>
</dbReference>
<gene>
    <name evidence="1" type="ORF">FCN80_03640</name>
</gene>
<dbReference type="PANTHER" id="PTHR37519:SF1">
    <property type="entry name" value="DIHYDROXYBIPHENYL DIOXYGENASE DOMAIN-CONTAINING PROTEIN"/>
    <property type="match status" value="1"/>
</dbReference>
<dbReference type="NCBIfam" id="NF008681">
    <property type="entry name" value="PRK11700.1-4"/>
    <property type="match status" value="1"/>
</dbReference>
<reference evidence="1 2" key="1">
    <citation type="submission" date="2019-04" db="EMBL/GenBank/DDBJ databases">
        <authorList>
            <person name="Li M."/>
            <person name="Gao C."/>
        </authorList>
    </citation>
    <scope>NUCLEOTIDE SEQUENCE [LARGE SCALE GENOMIC DNA]</scope>
    <source>
        <strain evidence="1 2">BGMRC 2031</strain>
    </source>
</reference>
<dbReference type="SUPFAM" id="SSF54593">
    <property type="entry name" value="Glyoxalase/Bleomycin resistance protein/Dihydroxybiphenyl dioxygenase"/>
    <property type="match status" value="1"/>
</dbReference>
<evidence type="ECO:0000313" key="1">
    <source>
        <dbReference type="EMBL" id="TKI08253.1"/>
    </source>
</evidence>
<proteinExistence type="predicted"/>
<dbReference type="Gene3D" id="3.10.180.10">
    <property type="entry name" value="2,3-Dihydroxybiphenyl 1,2-Dioxygenase, domain 1"/>
    <property type="match status" value="1"/>
</dbReference>
<evidence type="ECO:0000313" key="2">
    <source>
        <dbReference type="Proteomes" id="UP000305202"/>
    </source>
</evidence>
<sequence>MESWTKLAQLADLSEDLPRFARQLALLAERLGINLADCRVDHIAVRCHRESTAQRWFEGWSRYGRCFRKSLVNGRPIALFDLPAPLPVGRWSVDCLELPWPGPRRYPHEGWEHIEIVLPGPADTLSQRALTLLDDTALSSPDIHIRQSAPYAGGEALPNPTLAVSDGITAIKFHPHSLREVAASEG</sequence>
<protein>
    <submittedName>
        <fullName evidence="1">VOC family protein</fullName>
    </submittedName>
</protein>
<dbReference type="EMBL" id="SZPQ01000002">
    <property type="protein sequence ID" value="TKI08253.1"/>
    <property type="molecule type" value="Genomic_DNA"/>
</dbReference>
<name>A0ABY2SQB0_9HYPH</name>
<dbReference type="RefSeq" id="WP_136988526.1">
    <property type="nucleotide sequence ID" value="NZ_SZPQ01000002.1"/>
</dbReference>
<comment type="caution">
    <text evidence="1">The sequence shown here is derived from an EMBL/GenBank/DDBJ whole genome shotgun (WGS) entry which is preliminary data.</text>
</comment>
<dbReference type="InterPro" id="IPR010393">
    <property type="entry name" value="DUF991_YecM-like"/>
</dbReference>